<name>A0A7H1MFI7_9NEIS</name>
<organism evidence="1 2">
    <name type="scientific">Neisseria musculi</name>
    <dbReference type="NCBI Taxonomy" id="1815583"/>
    <lineage>
        <taxon>Bacteria</taxon>
        <taxon>Pseudomonadati</taxon>
        <taxon>Pseudomonadota</taxon>
        <taxon>Betaproteobacteria</taxon>
        <taxon>Neisseriales</taxon>
        <taxon>Neisseriaceae</taxon>
        <taxon>Neisseria</taxon>
    </lineage>
</organism>
<dbReference type="KEGG" id="nmus:H7A79_2667"/>
<dbReference type="RefSeq" id="WP_228068204.1">
    <property type="nucleotide sequence ID" value="NZ_CP060414.2"/>
</dbReference>
<reference evidence="1" key="1">
    <citation type="submission" date="2024-06" db="EMBL/GenBank/DDBJ databases">
        <title>Complete Genome Sequence of mouse commensal type strain Neisseria musculi.</title>
        <authorList>
            <person name="Thapa E."/>
            <person name="Aluvathingal J."/>
            <person name="Nadendla S."/>
            <person name="Mehta A."/>
            <person name="Tettelin H."/>
            <person name="Weyand N.J."/>
        </authorList>
    </citation>
    <scope>NUCLEOTIDE SEQUENCE</scope>
    <source>
        <strain evidence="1">NW831</strain>
    </source>
</reference>
<keyword evidence="2" id="KW-1185">Reference proteome</keyword>
<accession>A0A7H1MFI7</accession>
<dbReference type="EMBL" id="CP060414">
    <property type="protein sequence ID" value="QNT60402.1"/>
    <property type="molecule type" value="Genomic_DNA"/>
</dbReference>
<protein>
    <submittedName>
        <fullName evidence="1">TraS family protein</fullName>
    </submittedName>
</protein>
<evidence type="ECO:0000313" key="1">
    <source>
        <dbReference type="EMBL" id="QNT60402.1"/>
    </source>
</evidence>
<dbReference type="Proteomes" id="UP000516412">
    <property type="component" value="Chromosome"/>
</dbReference>
<evidence type="ECO:0000313" key="2">
    <source>
        <dbReference type="Proteomes" id="UP000516412"/>
    </source>
</evidence>
<gene>
    <name evidence="1" type="ORF">H7A79_2667</name>
</gene>
<dbReference type="AlphaFoldDB" id="A0A7H1MFI7"/>
<proteinExistence type="predicted"/>
<sequence>MGIHRNVDDWFLGYKTRSGKAKSDGGLYFGSGHPKHPFLRETLRTRGIVLEQYGQIAKELYKMGHKTKARIIGKLAKEVAGQSFDTKAQSRYDRIHDKDRRARKIRASAGGNGEKTRRWYFSLTYRFIFFNRTFLVYIVLNC</sequence>